<accession>A0A521B5F2</accession>
<dbReference type="AlphaFoldDB" id="A0A521B5F2"/>
<organism evidence="1 2">
    <name type="scientific">Thalassovita litoralis</name>
    <dbReference type="NCBI Taxonomy" id="1010611"/>
    <lineage>
        <taxon>Bacteria</taxon>
        <taxon>Pseudomonadati</taxon>
        <taxon>Pseudomonadota</taxon>
        <taxon>Alphaproteobacteria</taxon>
        <taxon>Rhodobacterales</taxon>
        <taxon>Roseobacteraceae</taxon>
        <taxon>Thalassovita</taxon>
    </lineage>
</organism>
<dbReference type="SUPFAM" id="SSF54637">
    <property type="entry name" value="Thioesterase/thiol ester dehydrase-isomerase"/>
    <property type="match status" value="1"/>
</dbReference>
<reference evidence="1 2" key="1">
    <citation type="submission" date="2017-05" db="EMBL/GenBank/DDBJ databases">
        <authorList>
            <person name="Varghese N."/>
            <person name="Submissions S."/>
        </authorList>
    </citation>
    <scope>NUCLEOTIDE SEQUENCE [LARGE SCALE GENOMIC DNA]</scope>
    <source>
        <strain evidence="1 2">DSM 29506</strain>
    </source>
</reference>
<proteinExistence type="predicted"/>
<evidence type="ECO:0000313" key="1">
    <source>
        <dbReference type="EMBL" id="SMO42309.1"/>
    </source>
</evidence>
<dbReference type="CDD" id="cd00586">
    <property type="entry name" value="4HBT"/>
    <property type="match status" value="1"/>
</dbReference>
<dbReference type="PANTHER" id="PTHR31793">
    <property type="entry name" value="4-HYDROXYBENZOYL-COA THIOESTERASE FAMILY MEMBER"/>
    <property type="match status" value="1"/>
</dbReference>
<dbReference type="InterPro" id="IPR029069">
    <property type="entry name" value="HotDog_dom_sf"/>
</dbReference>
<gene>
    <name evidence="1" type="ORF">SAMN06265173_102139</name>
</gene>
<dbReference type="Proteomes" id="UP000316030">
    <property type="component" value="Unassembled WGS sequence"/>
</dbReference>
<protein>
    <submittedName>
        <fullName evidence="1">Acyl-CoA thioester hydrolase</fullName>
    </submittedName>
</protein>
<dbReference type="PANTHER" id="PTHR31793:SF2">
    <property type="entry name" value="BLR1345 PROTEIN"/>
    <property type="match status" value="1"/>
</dbReference>
<evidence type="ECO:0000313" key="2">
    <source>
        <dbReference type="Proteomes" id="UP000316030"/>
    </source>
</evidence>
<dbReference type="EMBL" id="FXTO01000002">
    <property type="protein sequence ID" value="SMO42309.1"/>
    <property type="molecule type" value="Genomic_DNA"/>
</dbReference>
<sequence length="159" mass="18190">MPQTTPFMSSLMEVKPEWIDHNGHLNMAYYNVLFDTGVDEAYVHLGFGPTYIKDYKHTTFTADFRVRYLRELHVGNKVRVAFQLLDSSDRAFHFAQWLYHEDGWLSATAEGVGLHIDMSGPRVAPYLPHVAEKMQAVLDAHKDLPKPDFVGLPMGLRRA</sequence>
<keyword evidence="2" id="KW-1185">Reference proteome</keyword>
<keyword evidence="1" id="KW-0378">Hydrolase</keyword>
<dbReference type="RefSeq" id="WP_185958916.1">
    <property type="nucleotide sequence ID" value="NZ_FXTO01000002.1"/>
</dbReference>
<dbReference type="Pfam" id="PF13279">
    <property type="entry name" value="4HBT_2"/>
    <property type="match status" value="1"/>
</dbReference>
<name>A0A521B5F2_9RHOB</name>
<dbReference type="GO" id="GO:0047617">
    <property type="term" value="F:fatty acyl-CoA hydrolase activity"/>
    <property type="evidence" value="ECO:0007669"/>
    <property type="project" value="TreeGrafter"/>
</dbReference>
<dbReference type="Gene3D" id="3.10.129.10">
    <property type="entry name" value="Hotdog Thioesterase"/>
    <property type="match status" value="1"/>
</dbReference>
<dbReference type="InterPro" id="IPR050563">
    <property type="entry name" value="4-hydroxybenzoyl-CoA_TE"/>
</dbReference>